<dbReference type="InterPro" id="IPR014729">
    <property type="entry name" value="Rossmann-like_a/b/a_fold"/>
</dbReference>
<protein>
    <submittedName>
        <fullName evidence="2">Uncharacterized protein</fullName>
    </submittedName>
</protein>
<sequence length="66" mass="6785">MESISALVISRETAAGGAKVQQMRRDCGIASPLALVLVDLIGAESQQSDAPKLSSSALRSRDAAGE</sequence>
<organism evidence="2 3">
    <name type="scientific">Emiliania huxleyi (strain CCMP1516)</name>
    <dbReference type="NCBI Taxonomy" id="280463"/>
    <lineage>
        <taxon>Eukaryota</taxon>
        <taxon>Haptista</taxon>
        <taxon>Haptophyta</taxon>
        <taxon>Prymnesiophyceae</taxon>
        <taxon>Isochrysidales</taxon>
        <taxon>Noelaerhabdaceae</taxon>
        <taxon>Emiliania</taxon>
    </lineage>
</organism>
<reference evidence="3" key="1">
    <citation type="journal article" date="2013" name="Nature">
        <title>Pan genome of the phytoplankton Emiliania underpins its global distribution.</title>
        <authorList>
            <person name="Read B.A."/>
            <person name="Kegel J."/>
            <person name="Klute M.J."/>
            <person name="Kuo A."/>
            <person name="Lefebvre S.C."/>
            <person name="Maumus F."/>
            <person name="Mayer C."/>
            <person name="Miller J."/>
            <person name="Monier A."/>
            <person name="Salamov A."/>
            <person name="Young J."/>
            <person name="Aguilar M."/>
            <person name="Claverie J.M."/>
            <person name="Frickenhaus S."/>
            <person name="Gonzalez K."/>
            <person name="Herman E.K."/>
            <person name="Lin Y.C."/>
            <person name="Napier J."/>
            <person name="Ogata H."/>
            <person name="Sarno A.F."/>
            <person name="Shmutz J."/>
            <person name="Schroeder D."/>
            <person name="de Vargas C."/>
            <person name="Verret F."/>
            <person name="von Dassow P."/>
            <person name="Valentin K."/>
            <person name="Van de Peer Y."/>
            <person name="Wheeler G."/>
            <person name="Dacks J.B."/>
            <person name="Delwiche C.F."/>
            <person name="Dyhrman S.T."/>
            <person name="Glockner G."/>
            <person name="John U."/>
            <person name="Richards T."/>
            <person name="Worden A.Z."/>
            <person name="Zhang X."/>
            <person name="Grigoriev I.V."/>
            <person name="Allen A.E."/>
            <person name="Bidle K."/>
            <person name="Borodovsky M."/>
            <person name="Bowler C."/>
            <person name="Brownlee C."/>
            <person name="Cock J.M."/>
            <person name="Elias M."/>
            <person name="Gladyshev V.N."/>
            <person name="Groth M."/>
            <person name="Guda C."/>
            <person name="Hadaegh A."/>
            <person name="Iglesias-Rodriguez M.D."/>
            <person name="Jenkins J."/>
            <person name="Jones B.M."/>
            <person name="Lawson T."/>
            <person name="Leese F."/>
            <person name="Lindquist E."/>
            <person name="Lobanov A."/>
            <person name="Lomsadze A."/>
            <person name="Malik S.B."/>
            <person name="Marsh M.E."/>
            <person name="Mackinder L."/>
            <person name="Mock T."/>
            <person name="Mueller-Roeber B."/>
            <person name="Pagarete A."/>
            <person name="Parker M."/>
            <person name="Probert I."/>
            <person name="Quesneville H."/>
            <person name="Raines C."/>
            <person name="Rensing S.A."/>
            <person name="Riano-Pachon D.M."/>
            <person name="Richier S."/>
            <person name="Rokitta S."/>
            <person name="Shiraiwa Y."/>
            <person name="Soanes D.M."/>
            <person name="van der Giezen M."/>
            <person name="Wahlund T.M."/>
            <person name="Williams B."/>
            <person name="Wilson W."/>
            <person name="Wolfe G."/>
            <person name="Wurch L.L."/>
        </authorList>
    </citation>
    <scope>NUCLEOTIDE SEQUENCE</scope>
</reference>
<dbReference type="KEGG" id="ehx:EMIHUDRAFT_453996"/>
<dbReference type="PaxDb" id="2903-EOD03877"/>
<dbReference type="Gene3D" id="3.40.50.620">
    <property type="entry name" value="HUPs"/>
    <property type="match status" value="1"/>
</dbReference>
<keyword evidence="3" id="KW-1185">Reference proteome</keyword>
<dbReference type="GeneID" id="17250043"/>
<evidence type="ECO:0000313" key="2">
    <source>
        <dbReference type="EnsemblProtists" id="EOD03877"/>
    </source>
</evidence>
<feature type="region of interest" description="Disordered" evidence="1">
    <location>
        <begin position="46"/>
        <end position="66"/>
    </location>
</feature>
<dbReference type="EnsemblProtists" id="EOD03877">
    <property type="protein sequence ID" value="EOD03877"/>
    <property type="gene ID" value="EMIHUDRAFT_453996"/>
</dbReference>
<dbReference type="AlphaFoldDB" id="A0A0D3HXZ2"/>
<accession>A0A0D3HXZ2</accession>
<dbReference type="HOGENOM" id="CLU_2836596_0_0_1"/>
<reference evidence="2" key="2">
    <citation type="submission" date="2024-10" db="UniProtKB">
        <authorList>
            <consortium name="EnsemblProtists"/>
        </authorList>
    </citation>
    <scope>IDENTIFICATION</scope>
</reference>
<dbReference type="Proteomes" id="UP000013827">
    <property type="component" value="Unassembled WGS sequence"/>
</dbReference>
<proteinExistence type="predicted"/>
<name>A0A0D3HXZ2_EMIH1</name>
<evidence type="ECO:0000313" key="3">
    <source>
        <dbReference type="Proteomes" id="UP000013827"/>
    </source>
</evidence>
<evidence type="ECO:0000256" key="1">
    <source>
        <dbReference type="SAM" id="MobiDB-lite"/>
    </source>
</evidence>
<dbReference type="RefSeq" id="XP_005756306.1">
    <property type="nucleotide sequence ID" value="XM_005756249.1"/>
</dbReference>